<dbReference type="PANTHER" id="PTHR43539">
    <property type="entry name" value="FLAVIN-BINDING MONOOXYGENASE-LIKE PROTEIN (AFU_ORTHOLOGUE AFUA_4G09220)"/>
    <property type="match status" value="1"/>
</dbReference>
<evidence type="ECO:0000256" key="1">
    <source>
        <dbReference type="ARBA" id="ARBA00023002"/>
    </source>
</evidence>
<keyword evidence="3" id="KW-0503">Monooxygenase</keyword>
<dbReference type="EMBL" id="QKWW01000087">
    <property type="protein sequence ID" value="PZT52787.1"/>
    <property type="molecule type" value="Genomic_DNA"/>
</dbReference>
<dbReference type="GO" id="GO:0050660">
    <property type="term" value="F:flavin adenine dinucleotide binding"/>
    <property type="evidence" value="ECO:0007669"/>
    <property type="project" value="TreeGrafter"/>
</dbReference>
<dbReference type="AlphaFoldDB" id="A0A2W6NA18"/>
<accession>A0A2W6NA18</accession>
<evidence type="ECO:0000313" key="3">
    <source>
        <dbReference type="EMBL" id="PZT52787.1"/>
    </source>
</evidence>
<dbReference type="InterPro" id="IPR038732">
    <property type="entry name" value="HpyO/CreE_NAD-binding"/>
</dbReference>
<dbReference type="Gene3D" id="3.50.50.60">
    <property type="entry name" value="FAD/NAD(P)-binding domain"/>
    <property type="match status" value="1"/>
</dbReference>
<sequence length="496" mass="55570">MSLEALNERVRNDLTFLSYGGASWVRAKEQAEGHVYDVVIVGGGQSGLGAAFGLLRERISNILIIDENPAGQEGPWETYARMVTLRTPKHLTSIDLGIPSLTFRSWWEAQNGREAWEKLDKIPRGEWMNYLRWYREVLELPVRNEVRLKLIEPAVHAHFENGVEGKNIGIHRLHIEEPGTMNNEGPGTKNNVILARKVVLATGIQGGGEWHVPSMIADRLPKEMYAHTSEVIDFERLKGKRIAVLGGGASAFDNASYALASGVQEAHVFVRREQLPSVNPIRQMEQSGMIERFHALPVADKYQVISHFFKYNQPPTNDTFNRAAAWPGFVLHLHSPWLSVEAKEQGVQVQTPHGQFMYDYLIISTGLLSDPALRPELGLVEKHIARWKDCFDASEEYRSALLDAHPFLSPGFAMTSRTEQGKQVLHGLFVFNYSALASCGLSASAISGTRAAIPKLVTAIADQLFLDDREDILQQFYTYAEQEFTAVWNPNNVLAE</sequence>
<gene>
    <name evidence="3" type="ORF">DN757_25610</name>
</gene>
<evidence type="ECO:0000259" key="2">
    <source>
        <dbReference type="Pfam" id="PF13454"/>
    </source>
</evidence>
<comment type="caution">
    <text evidence="3">The sequence shown here is derived from an EMBL/GenBank/DDBJ whole genome shotgun (WGS) entry which is preliminary data.</text>
</comment>
<reference evidence="3 4" key="1">
    <citation type="submission" date="2018-06" db="EMBL/GenBank/DDBJ databases">
        <title>Isolation of heavy metals resistant Paenibacillus silvae NC2 from Gold-Copper mine in ZiJin, China.</title>
        <authorList>
            <person name="Xu J."/>
            <person name="Mazhar H.S."/>
            <person name="Rensing C."/>
        </authorList>
    </citation>
    <scope>NUCLEOTIDE SEQUENCE [LARGE SCALE GENOMIC DNA]</scope>
    <source>
        <strain evidence="3 4">NC2</strain>
    </source>
</reference>
<feature type="domain" description="FAD-dependent urate hydroxylase HpyO/Asp monooxygenase CreE-like FAD/NAD(P)-binding" evidence="2">
    <location>
        <begin position="39"/>
        <end position="156"/>
    </location>
</feature>
<organism evidence="3 4">
    <name type="scientific">Paenibacillus silvae</name>
    <dbReference type="NCBI Taxonomy" id="1325358"/>
    <lineage>
        <taxon>Bacteria</taxon>
        <taxon>Bacillati</taxon>
        <taxon>Bacillota</taxon>
        <taxon>Bacilli</taxon>
        <taxon>Bacillales</taxon>
        <taxon>Paenibacillaceae</taxon>
        <taxon>Paenibacillus</taxon>
    </lineage>
</organism>
<dbReference type="PRINTS" id="PR00368">
    <property type="entry name" value="FADPNR"/>
</dbReference>
<dbReference type="InterPro" id="IPR050982">
    <property type="entry name" value="Auxin_biosynth/cation_transpt"/>
</dbReference>
<protein>
    <submittedName>
        <fullName evidence="3">Monooxygenase</fullName>
    </submittedName>
</protein>
<name>A0A2W6NA18_9BACL</name>
<dbReference type="RefSeq" id="WP_111273014.1">
    <property type="nucleotide sequence ID" value="NZ_QKWW01000087.1"/>
</dbReference>
<dbReference type="GO" id="GO:0004497">
    <property type="term" value="F:monooxygenase activity"/>
    <property type="evidence" value="ECO:0007669"/>
    <property type="project" value="UniProtKB-KW"/>
</dbReference>
<evidence type="ECO:0000313" key="4">
    <source>
        <dbReference type="Proteomes" id="UP000249204"/>
    </source>
</evidence>
<dbReference type="InterPro" id="IPR036188">
    <property type="entry name" value="FAD/NAD-bd_sf"/>
</dbReference>
<keyword evidence="1" id="KW-0560">Oxidoreductase</keyword>
<dbReference type="Pfam" id="PF13454">
    <property type="entry name" value="NAD_binding_9"/>
    <property type="match status" value="1"/>
</dbReference>
<dbReference type="Proteomes" id="UP000249204">
    <property type="component" value="Unassembled WGS sequence"/>
</dbReference>
<dbReference type="SUPFAM" id="SSF51905">
    <property type="entry name" value="FAD/NAD(P)-binding domain"/>
    <property type="match status" value="1"/>
</dbReference>
<proteinExistence type="predicted"/>
<dbReference type="PANTHER" id="PTHR43539:SF91">
    <property type="entry name" value="FAD-DEPENDENT URATE HYDROXYLASE"/>
    <property type="match status" value="1"/>
</dbReference>